<dbReference type="PANTHER" id="PTHR44520">
    <property type="entry name" value="RESPONSE REGULATOR RCP1-RELATED"/>
    <property type="match status" value="1"/>
</dbReference>
<dbReference type="EMBL" id="SWBR01000002">
    <property type="protein sequence ID" value="TKC09971.1"/>
    <property type="molecule type" value="Genomic_DNA"/>
</dbReference>
<accession>A0A4U1CPI6</accession>
<dbReference type="Pfam" id="PF00072">
    <property type="entry name" value="Response_reg"/>
    <property type="match status" value="1"/>
</dbReference>
<dbReference type="PANTHER" id="PTHR44520:SF2">
    <property type="entry name" value="RESPONSE REGULATOR RCP1"/>
    <property type="match status" value="1"/>
</dbReference>
<dbReference type="SMART" id="SM00448">
    <property type="entry name" value="REC"/>
    <property type="match status" value="1"/>
</dbReference>
<evidence type="ECO:0000313" key="3">
    <source>
        <dbReference type="EMBL" id="TKC09971.1"/>
    </source>
</evidence>
<feature type="modified residue" description="4-aspartylphosphate" evidence="1">
    <location>
        <position position="72"/>
    </location>
</feature>
<dbReference type="InterPro" id="IPR011006">
    <property type="entry name" value="CheY-like_superfamily"/>
</dbReference>
<proteinExistence type="predicted"/>
<dbReference type="AlphaFoldDB" id="A0A4U1CPI6"/>
<evidence type="ECO:0000256" key="1">
    <source>
        <dbReference type="PROSITE-ProRule" id="PRU00169"/>
    </source>
</evidence>
<dbReference type="InterPro" id="IPR001789">
    <property type="entry name" value="Sig_transdc_resp-reg_receiver"/>
</dbReference>
<dbReference type="InterPro" id="IPR052893">
    <property type="entry name" value="TCS_response_regulator"/>
</dbReference>
<organism evidence="3 4">
    <name type="scientific">Pedobacter polaris</name>
    <dbReference type="NCBI Taxonomy" id="2571273"/>
    <lineage>
        <taxon>Bacteria</taxon>
        <taxon>Pseudomonadati</taxon>
        <taxon>Bacteroidota</taxon>
        <taxon>Sphingobacteriia</taxon>
        <taxon>Sphingobacteriales</taxon>
        <taxon>Sphingobacteriaceae</taxon>
        <taxon>Pedobacter</taxon>
    </lineage>
</organism>
<evidence type="ECO:0000259" key="2">
    <source>
        <dbReference type="PROSITE" id="PS50110"/>
    </source>
</evidence>
<dbReference type="Proteomes" id="UP000309488">
    <property type="component" value="Unassembled WGS sequence"/>
</dbReference>
<protein>
    <submittedName>
        <fullName evidence="3">Response regulator</fullName>
    </submittedName>
</protein>
<feature type="domain" description="Response regulatory" evidence="2">
    <location>
        <begin position="15"/>
        <end position="138"/>
    </location>
</feature>
<gene>
    <name evidence="3" type="ORF">FA048_07105</name>
</gene>
<evidence type="ECO:0000313" key="4">
    <source>
        <dbReference type="Proteomes" id="UP000309488"/>
    </source>
</evidence>
<dbReference type="PROSITE" id="PS50110">
    <property type="entry name" value="RESPONSE_REGULATORY"/>
    <property type="match status" value="1"/>
</dbReference>
<dbReference type="SUPFAM" id="SSF52172">
    <property type="entry name" value="CheY-like"/>
    <property type="match status" value="1"/>
</dbReference>
<dbReference type="Gene3D" id="3.40.50.2300">
    <property type="match status" value="1"/>
</dbReference>
<name>A0A4U1CPI6_9SPHI</name>
<dbReference type="OrthoDB" id="1121174at2"/>
<keyword evidence="1" id="KW-0597">Phosphoprotein</keyword>
<sequence>MIRCLIIFNMVNKNRIMIVDDNPIDHMITKYVLKHNYAIEDIMVMESAEEALKYLEKHRTQLDALPELIILDLDMPDLNGFDFLERFSSYSDELKNACKIVVLTASDVLLNLEKIKANINVIELINKPLQKDDLLTII</sequence>
<dbReference type="GO" id="GO:0000160">
    <property type="term" value="P:phosphorelay signal transduction system"/>
    <property type="evidence" value="ECO:0007669"/>
    <property type="project" value="InterPro"/>
</dbReference>
<reference evidence="3 4" key="1">
    <citation type="submission" date="2019-04" db="EMBL/GenBank/DDBJ databases">
        <title>Pedobacter sp. RP-3-22 sp. nov., isolated from Arctic soil.</title>
        <authorList>
            <person name="Dahal R.H."/>
            <person name="Kim D.-U."/>
        </authorList>
    </citation>
    <scope>NUCLEOTIDE SEQUENCE [LARGE SCALE GENOMIC DNA]</scope>
    <source>
        <strain evidence="3 4">RP-3-22</strain>
    </source>
</reference>
<comment type="caution">
    <text evidence="3">The sequence shown here is derived from an EMBL/GenBank/DDBJ whole genome shotgun (WGS) entry which is preliminary data.</text>
</comment>
<keyword evidence="4" id="KW-1185">Reference proteome</keyword>